<accession>A0A0C3CMK7</accession>
<dbReference type="HOGENOM" id="CLU_1571123_0_0_1"/>
<proteinExistence type="predicted"/>
<dbReference type="EMBL" id="KN832877">
    <property type="protein sequence ID" value="KIN00214.1"/>
    <property type="molecule type" value="Genomic_DNA"/>
</dbReference>
<protein>
    <submittedName>
        <fullName evidence="2">Uncharacterized protein</fullName>
    </submittedName>
</protein>
<evidence type="ECO:0000256" key="1">
    <source>
        <dbReference type="SAM" id="MobiDB-lite"/>
    </source>
</evidence>
<keyword evidence="3" id="KW-1185">Reference proteome</keyword>
<feature type="compositionally biased region" description="Basic and acidic residues" evidence="1">
    <location>
        <begin position="77"/>
        <end position="87"/>
    </location>
</feature>
<reference evidence="2 3" key="1">
    <citation type="submission" date="2014-04" db="EMBL/GenBank/DDBJ databases">
        <authorList>
            <consortium name="DOE Joint Genome Institute"/>
            <person name="Kuo A."/>
            <person name="Martino E."/>
            <person name="Perotto S."/>
            <person name="Kohler A."/>
            <person name="Nagy L.G."/>
            <person name="Floudas D."/>
            <person name="Copeland A."/>
            <person name="Barry K.W."/>
            <person name="Cichocki N."/>
            <person name="Veneault-Fourrey C."/>
            <person name="LaButti K."/>
            <person name="Lindquist E.A."/>
            <person name="Lipzen A."/>
            <person name="Lundell T."/>
            <person name="Morin E."/>
            <person name="Murat C."/>
            <person name="Sun H."/>
            <person name="Tunlid A."/>
            <person name="Henrissat B."/>
            <person name="Grigoriev I.V."/>
            <person name="Hibbett D.S."/>
            <person name="Martin F."/>
            <person name="Nordberg H.P."/>
            <person name="Cantor M.N."/>
            <person name="Hua S.X."/>
        </authorList>
    </citation>
    <scope>NUCLEOTIDE SEQUENCE [LARGE SCALE GENOMIC DNA]</scope>
    <source>
        <strain evidence="2 3">Zn</strain>
    </source>
</reference>
<reference evidence="3" key="2">
    <citation type="submission" date="2015-01" db="EMBL/GenBank/DDBJ databases">
        <title>Evolutionary Origins and Diversification of the Mycorrhizal Mutualists.</title>
        <authorList>
            <consortium name="DOE Joint Genome Institute"/>
            <consortium name="Mycorrhizal Genomics Consortium"/>
            <person name="Kohler A."/>
            <person name="Kuo A."/>
            <person name="Nagy L.G."/>
            <person name="Floudas D."/>
            <person name="Copeland A."/>
            <person name="Barry K.W."/>
            <person name="Cichocki N."/>
            <person name="Veneault-Fourrey C."/>
            <person name="LaButti K."/>
            <person name="Lindquist E.A."/>
            <person name="Lipzen A."/>
            <person name="Lundell T."/>
            <person name="Morin E."/>
            <person name="Murat C."/>
            <person name="Riley R."/>
            <person name="Ohm R."/>
            <person name="Sun H."/>
            <person name="Tunlid A."/>
            <person name="Henrissat B."/>
            <person name="Grigoriev I.V."/>
            <person name="Hibbett D.S."/>
            <person name="Martin F."/>
        </authorList>
    </citation>
    <scope>NUCLEOTIDE SEQUENCE [LARGE SCALE GENOMIC DNA]</scope>
    <source>
        <strain evidence="3">Zn</strain>
    </source>
</reference>
<name>A0A0C3CMK7_OIDMZ</name>
<gene>
    <name evidence="2" type="ORF">OIDMADRAFT_180473</name>
</gene>
<evidence type="ECO:0000313" key="3">
    <source>
        <dbReference type="Proteomes" id="UP000054321"/>
    </source>
</evidence>
<organism evidence="2 3">
    <name type="scientific">Oidiodendron maius (strain Zn)</name>
    <dbReference type="NCBI Taxonomy" id="913774"/>
    <lineage>
        <taxon>Eukaryota</taxon>
        <taxon>Fungi</taxon>
        <taxon>Dikarya</taxon>
        <taxon>Ascomycota</taxon>
        <taxon>Pezizomycotina</taxon>
        <taxon>Leotiomycetes</taxon>
        <taxon>Leotiomycetes incertae sedis</taxon>
        <taxon>Myxotrichaceae</taxon>
        <taxon>Oidiodendron</taxon>
    </lineage>
</organism>
<feature type="region of interest" description="Disordered" evidence="1">
    <location>
        <begin position="114"/>
        <end position="170"/>
    </location>
</feature>
<dbReference type="Proteomes" id="UP000054321">
    <property type="component" value="Unassembled WGS sequence"/>
</dbReference>
<evidence type="ECO:0000313" key="2">
    <source>
        <dbReference type="EMBL" id="KIN00214.1"/>
    </source>
</evidence>
<feature type="compositionally biased region" description="Polar residues" evidence="1">
    <location>
        <begin position="90"/>
        <end position="101"/>
    </location>
</feature>
<sequence length="170" mass="18826">MERGRLSGAVWVEGWRETGGRSGSFGGWWLRCRSFENWREKDARTEITNNRTHNEQRRYLAETAVQGDNGDEDDEDGVVRSDDDSRRSMAASTDGSRQKQTLLAAGRFKRWRCEDGSGRRTAGGERGSAAKRSVRRERDDAGPRQEGGSLGSKGRGDGCYASCSRSAQSG</sequence>
<dbReference type="AlphaFoldDB" id="A0A0C3CMK7"/>
<feature type="region of interest" description="Disordered" evidence="1">
    <location>
        <begin position="60"/>
        <end position="101"/>
    </location>
</feature>
<dbReference type="InParanoid" id="A0A0C3CMK7"/>